<feature type="domain" description="Tyr recombinase" evidence="3">
    <location>
        <begin position="1"/>
        <end position="146"/>
    </location>
</feature>
<accession>A0AA48KJ17</accession>
<dbReference type="Gene3D" id="1.10.443.10">
    <property type="entry name" value="Intergrase catalytic core"/>
    <property type="match status" value="1"/>
</dbReference>
<dbReference type="PROSITE" id="PS51898">
    <property type="entry name" value="TYR_RECOMBINASE"/>
    <property type="match status" value="1"/>
</dbReference>
<organism evidence="4 5">
    <name type="scientific">Roseicyclus marinus</name>
    <dbReference type="NCBI Taxonomy" id="2161673"/>
    <lineage>
        <taxon>Bacteria</taxon>
        <taxon>Pseudomonadati</taxon>
        <taxon>Pseudomonadota</taxon>
        <taxon>Alphaproteobacteria</taxon>
        <taxon>Rhodobacterales</taxon>
        <taxon>Roseobacteraceae</taxon>
        <taxon>Roseicyclus</taxon>
    </lineage>
</organism>
<keyword evidence="1" id="KW-0229">DNA integration</keyword>
<dbReference type="InterPro" id="IPR050090">
    <property type="entry name" value="Tyrosine_recombinase_XerCD"/>
</dbReference>
<dbReference type="CDD" id="cd01189">
    <property type="entry name" value="INT_ICEBs1_C_like"/>
    <property type="match status" value="1"/>
</dbReference>
<dbReference type="EMBL" id="AP027266">
    <property type="protein sequence ID" value="BDW85724.1"/>
    <property type="molecule type" value="Genomic_DNA"/>
</dbReference>
<dbReference type="KEGG" id="rmai:MACH21_19010"/>
<dbReference type="AlphaFoldDB" id="A0AA48KJ17"/>
<sequence length="214" mass="23896">MAALYTGCRVGELGALRVEDIAKDVFGIRVGAFKRSPARFVFLPDEGMAFFLSLCEGKSARDYILHSDMGKVWKKQHTALFRRAVANAGLPKDFVFHGLRHTYASDLVASGVPLDIVAKQLGHANTITVSNTYGHLVEKFREDQIRTRFTLLSEHWRAEADRRRGALDVVSRATQPQDWRSYAAVSITSSNPRKSYSRTHADVLKIFGAAEAKK</sequence>
<evidence type="ECO:0000256" key="1">
    <source>
        <dbReference type="ARBA" id="ARBA00022908"/>
    </source>
</evidence>
<dbReference type="InterPro" id="IPR011010">
    <property type="entry name" value="DNA_brk_join_enz"/>
</dbReference>
<proteinExistence type="predicted"/>
<reference evidence="4 5" key="1">
    <citation type="submission" date="2023-01" db="EMBL/GenBank/DDBJ databases">
        <title>Complete genome sequence of Roseicyclus marinus strain Dej080120_10.</title>
        <authorList>
            <person name="Ueki S."/>
            <person name="Maruyama F."/>
        </authorList>
    </citation>
    <scope>NUCLEOTIDE SEQUENCE [LARGE SCALE GENOMIC DNA]</scope>
    <source>
        <strain evidence="4 5">Dej080120_10</strain>
    </source>
</reference>
<dbReference type="GO" id="GO:0006310">
    <property type="term" value="P:DNA recombination"/>
    <property type="evidence" value="ECO:0007669"/>
    <property type="project" value="UniProtKB-KW"/>
</dbReference>
<dbReference type="GO" id="GO:0003677">
    <property type="term" value="F:DNA binding"/>
    <property type="evidence" value="ECO:0007669"/>
    <property type="project" value="InterPro"/>
</dbReference>
<keyword evidence="5" id="KW-1185">Reference proteome</keyword>
<dbReference type="SUPFAM" id="SSF56349">
    <property type="entry name" value="DNA breaking-rejoining enzymes"/>
    <property type="match status" value="1"/>
</dbReference>
<dbReference type="PANTHER" id="PTHR30349:SF64">
    <property type="entry name" value="PROPHAGE INTEGRASE INTD-RELATED"/>
    <property type="match status" value="1"/>
</dbReference>
<gene>
    <name evidence="4" type="ORF">MACH21_19010</name>
</gene>
<dbReference type="GO" id="GO:0015074">
    <property type="term" value="P:DNA integration"/>
    <property type="evidence" value="ECO:0007669"/>
    <property type="project" value="UniProtKB-KW"/>
</dbReference>
<evidence type="ECO:0000256" key="2">
    <source>
        <dbReference type="ARBA" id="ARBA00023172"/>
    </source>
</evidence>
<evidence type="ECO:0000313" key="4">
    <source>
        <dbReference type="EMBL" id="BDW85724.1"/>
    </source>
</evidence>
<dbReference type="Proteomes" id="UP001337723">
    <property type="component" value="Chromosome"/>
</dbReference>
<evidence type="ECO:0000259" key="3">
    <source>
        <dbReference type="PROSITE" id="PS51898"/>
    </source>
</evidence>
<name>A0AA48KJ17_9RHOB</name>
<dbReference type="InterPro" id="IPR013762">
    <property type="entry name" value="Integrase-like_cat_sf"/>
</dbReference>
<dbReference type="InterPro" id="IPR002104">
    <property type="entry name" value="Integrase_catalytic"/>
</dbReference>
<dbReference type="PANTHER" id="PTHR30349">
    <property type="entry name" value="PHAGE INTEGRASE-RELATED"/>
    <property type="match status" value="1"/>
</dbReference>
<protein>
    <recommendedName>
        <fullName evidence="3">Tyr recombinase domain-containing protein</fullName>
    </recommendedName>
</protein>
<evidence type="ECO:0000313" key="5">
    <source>
        <dbReference type="Proteomes" id="UP001337723"/>
    </source>
</evidence>
<dbReference type="Pfam" id="PF00589">
    <property type="entry name" value="Phage_integrase"/>
    <property type="match status" value="1"/>
</dbReference>
<keyword evidence="2" id="KW-0233">DNA recombination</keyword>